<keyword evidence="11" id="KW-1185">Reference proteome</keyword>
<dbReference type="Pfam" id="PF07717">
    <property type="entry name" value="OB_NTP_bind"/>
    <property type="match status" value="1"/>
</dbReference>
<dbReference type="AlphaFoldDB" id="A0A7D9IUJ5"/>
<dbReference type="EC" id="3.6.4.13" evidence="1"/>
<dbReference type="Gene3D" id="1.20.120.1080">
    <property type="match status" value="1"/>
</dbReference>
<dbReference type="EMBL" id="CACRXK020009114">
    <property type="protein sequence ID" value="CAB4016428.1"/>
    <property type="molecule type" value="Genomic_DNA"/>
</dbReference>
<dbReference type="Pfam" id="PF21010">
    <property type="entry name" value="HA2_C"/>
    <property type="match status" value="1"/>
</dbReference>
<evidence type="ECO:0000256" key="6">
    <source>
        <dbReference type="ARBA" id="ARBA00022840"/>
    </source>
</evidence>
<dbReference type="GO" id="GO:0003724">
    <property type="term" value="F:RNA helicase activity"/>
    <property type="evidence" value="ECO:0007669"/>
    <property type="project" value="UniProtKB-EC"/>
</dbReference>
<dbReference type="Pfam" id="PF04408">
    <property type="entry name" value="WHD_HA2"/>
    <property type="match status" value="1"/>
</dbReference>
<evidence type="ECO:0000256" key="5">
    <source>
        <dbReference type="ARBA" id="ARBA00022806"/>
    </source>
</evidence>
<dbReference type="InterPro" id="IPR048333">
    <property type="entry name" value="HA2_WH"/>
</dbReference>
<name>A0A7D9IUJ5_PARCT</name>
<gene>
    <name evidence="10" type="ORF">PACLA_8A082734</name>
</gene>
<dbReference type="GO" id="GO:0071013">
    <property type="term" value="C:catalytic step 2 spliceosome"/>
    <property type="evidence" value="ECO:0007669"/>
    <property type="project" value="TreeGrafter"/>
</dbReference>
<dbReference type="Proteomes" id="UP001152795">
    <property type="component" value="Unassembled WGS sequence"/>
</dbReference>
<keyword evidence="6" id="KW-0067">ATP-binding</keyword>
<proteinExistence type="predicted"/>
<dbReference type="GO" id="GO:0000390">
    <property type="term" value="P:spliceosomal complex disassembly"/>
    <property type="evidence" value="ECO:0007669"/>
    <property type="project" value="TreeGrafter"/>
</dbReference>
<dbReference type="FunFam" id="1.20.120.1080:FF:000001">
    <property type="entry name" value="Pre-mRNA-splicing factor ATP-dependent RNA helicase"/>
    <property type="match status" value="1"/>
</dbReference>
<sequence>MLPSAVPEVQRTNLTSTILSLKAMGINDLLAFDFMDPPPMETMITAMEQLHSLGSLDDEGLLTRLGRRMAEFPLEPPLSKMLIQSVHLGCSDEILTIVSMLSVQNVFYRPKEKQALADQKKAKFHQGEGDHITLLAVYNSWKNNKFSNPWCFENFIQARSLRRAQDIRKQMLGIMDRHKLDIVSCGKNVARVQKAICSGFFRNAARKDPQEGYRTLVDNQVVYIHPSSALFNRQPDWVIYHELVLTTKEYMRECTAIDPKWLVEFAPSFFKLGDPTRLSKRKKQERLEPLYNRYEEPNAWRISRAFRRR</sequence>
<evidence type="ECO:0000256" key="2">
    <source>
        <dbReference type="ARBA" id="ARBA00022664"/>
    </source>
</evidence>
<keyword evidence="3" id="KW-0547">Nucleotide-binding</keyword>
<evidence type="ECO:0000256" key="4">
    <source>
        <dbReference type="ARBA" id="ARBA00022801"/>
    </source>
</evidence>
<evidence type="ECO:0000256" key="7">
    <source>
        <dbReference type="ARBA" id="ARBA00023187"/>
    </source>
</evidence>
<feature type="domain" description="Helicase-associated" evidence="9">
    <location>
        <begin position="45"/>
        <end position="135"/>
    </location>
</feature>
<reference evidence="10" key="1">
    <citation type="submission" date="2020-04" db="EMBL/GenBank/DDBJ databases">
        <authorList>
            <person name="Alioto T."/>
            <person name="Alioto T."/>
            <person name="Gomez Garrido J."/>
        </authorList>
    </citation>
    <scope>NUCLEOTIDE SEQUENCE</scope>
    <source>
        <strain evidence="10">A484AB</strain>
    </source>
</reference>
<comment type="caution">
    <text evidence="10">The sequence shown here is derived from an EMBL/GenBank/DDBJ whole genome shotgun (WGS) entry which is preliminary data.</text>
</comment>
<dbReference type="InterPro" id="IPR027417">
    <property type="entry name" value="P-loop_NTPase"/>
</dbReference>
<dbReference type="GO" id="GO:0016787">
    <property type="term" value="F:hydrolase activity"/>
    <property type="evidence" value="ECO:0007669"/>
    <property type="project" value="UniProtKB-KW"/>
</dbReference>
<dbReference type="OrthoDB" id="10253254at2759"/>
<keyword evidence="7" id="KW-0508">mRNA splicing</keyword>
<keyword evidence="2" id="KW-0507">mRNA processing</keyword>
<evidence type="ECO:0000256" key="3">
    <source>
        <dbReference type="ARBA" id="ARBA00022741"/>
    </source>
</evidence>
<dbReference type="SMART" id="SM00847">
    <property type="entry name" value="HA2"/>
    <property type="match status" value="1"/>
</dbReference>
<accession>A0A7D9IUJ5</accession>
<keyword evidence="4" id="KW-0378">Hydrolase</keyword>
<evidence type="ECO:0000256" key="8">
    <source>
        <dbReference type="ARBA" id="ARBA00047984"/>
    </source>
</evidence>
<dbReference type="PANTHER" id="PTHR18934">
    <property type="entry name" value="ATP-DEPENDENT RNA HELICASE"/>
    <property type="match status" value="1"/>
</dbReference>
<dbReference type="InterPro" id="IPR011709">
    <property type="entry name" value="DEAD-box_helicase_OB_fold"/>
</dbReference>
<organism evidence="10 11">
    <name type="scientific">Paramuricea clavata</name>
    <name type="common">Red gorgonian</name>
    <name type="synonym">Violescent sea-whip</name>
    <dbReference type="NCBI Taxonomy" id="317549"/>
    <lineage>
        <taxon>Eukaryota</taxon>
        <taxon>Metazoa</taxon>
        <taxon>Cnidaria</taxon>
        <taxon>Anthozoa</taxon>
        <taxon>Octocorallia</taxon>
        <taxon>Malacalcyonacea</taxon>
        <taxon>Plexauridae</taxon>
        <taxon>Paramuricea</taxon>
    </lineage>
</organism>
<dbReference type="GO" id="GO:0003723">
    <property type="term" value="F:RNA binding"/>
    <property type="evidence" value="ECO:0007669"/>
    <property type="project" value="TreeGrafter"/>
</dbReference>
<dbReference type="PANTHER" id="PTHR18934:SF85">
    <property type="entry name" value="ATP-DEPENDENT RNA HELICASE DHX8"/>
    <property type="match status" value="1"/>
</dbReference>
<keyword evidence="5 10" id="KW-0347">Helicase</keyword>
<evidence type="ECO:0000259" key="9">
    <source>
        <dbReference type="SMART" id="SM00847"/>
    </source>
</evidence>
<dbReference type="GO" id="GO:0005524">
    <property type="term" value="F:ATP binding"/>
    <property type="evidence" value="ECO:0007669"/>
    <property type="project" value="UniProtKB-KW"/>
</dbReference>
<dbReference type="InterPro" id="IPR007502">
    <property type="entry name" value="Helicase-assoc_dom"/>
</dbReference>
<comment type="catalytic activity">
    <reaction evidence="8">
        <text>ATP + H2O = ADP + phosphate + H(+)</text>
        <dbReference type="Rhea" id="RHEA:13065"/>
        <dbReference type="ChEBI" id="CHEBI:15377"/>
        <dbReference type="ChEBI" id="CHEBI:15378"/>
        <dbReference type="ChEBI" id="CHEBI:30616"/>
        <dbReference type="ChEBI" id="CHEBI:43474"/>
        <dbReference type="ChEBI" id="CHEBI:456216"/>
        <dbReference type="EC" id="3.6.4.13"/>
    </reaction>
</comment>
<protein>
    <recommendedName>
        <fullName evidence="1">RNA helicase</fullName>
        <ecNumber evidence="1">3.6.4.13</ecNumber>
    </recommendedName>
</protein>
<evidence type="ECO:0000256" key="1">
    <source>
        <dbReference type="ARBA" id="ARBA00012552"/>
    </source>
</evidence>
<evidence type="ECO:0000313" key="10">
    <source>
        <dbReference type="EMBL" id="CAB4016428.1"/>
    </source>
</evidence>
<evidence type="ECO:0000313" key="11">
    <source>
        <dbReference type="Proteomes" id="UP001152795"/>
    </source>
</evidence>
<dbReference type="SUPFAM" id="SSF52540">
    <property type="entry name" value="P-loop containing nucleoside triphosphate hydrolases"/>
    <property type="match status" value="1"/>
</dbReference>